<gene>
    <name evidence="2" type="ORF">MM415A05075_0009</name>
    <name evidence="3" type="ORF">MM415B05537_0002</name>
    <name evidence="1" type="ORF">TM448A04300_0008</name>
    <name evidence="4" type="ORF">TM448B05334_0010</name>
</gene>
<dbReference type="EMBL" id="MT143296">
    <property type="protein sequence ID" value="QJA95217.1"/>
    <property type="molecule type" value="Genomic_DNA"/>
</dbReference>
<name>A0A6H2A3K5_9ZZZZ</name>
<protein>
    <submittedName>
        <fullName evidence="1">Uncharacterized protein</fullName>
    </submittedName>
</protein>
<dbReference type="EMBL" id="MT141677">
    <property type="protein sequence ID" value="QJA69100.1"/>
    <property type="molecule type" value="Genomic_DNA"/>
</dbReference>
<evidence type="ECO:0000313" key="2">
    <source>
        <dbReference type="EMBL" id="QJA69100.1"/>
    </source>
</evidence>
<evidence type="ECO:0000313" key="3">
    <source>
        <dbReference type="EMBL" id="QJA95217.1"/>
    </source>
</evidence>
<accession>A0A6H2A3K5</accession>
<dbReference type="EMBL" id="MT144476">
    <property type="protein sequence ID" value="QJA54095.1"/>
    <property type="molecule type" value="Genomic_DNA"/>
</dbReference>
<organism evidence="1">
    <name type="scientific">viral metagenome</name>
    <dbReference type="NCBI Taxonomy" id="1070528"/>
    <lineage>
        <taxon>unclassified sequences</taxon>
        <taxon>metagenomes</taxon>
        <taxon>organismal metagenomes</taxon>
    </lineage>
</organism>
<proteinExistence type="predicted"/>
<evidence type="ECO:0000313" key="1">
    <source>
        <dbReference type="EMBL" id="QJA54095.1"/>
    </source>
</evidence>
<evidence type="ECO:0000313" key="4">
    <source>
        <dbReference type="EMBL" id="QJI03891.1"/>
    </source>
</evidence>
<sequence length="66" mass="7214">MKRINSLGVLMDAAITRKAVVIPGTVWNKPKPASVICHLQGITLWKLLSKGIYLYEKGGKHGKGKV</sequence>
<dbReference type="EMBL" id="MT145128">
    <property type="protein sequence ID" value="QJI03891.1"/>
    <property type="molecule type" value="Genomic_DNA"/>
</dbReference>
<dbReference type="AlphaFoldDB" id="A0A6H2A3K5"/>
<reference evidence="1" key="1">
    <citation type="submission" date="2020-03" db="EMBL/GenBank/DDBJ databases">
        <title>The deep terrestrial virosphere.</title>
        <authorList>
            <person name="Holmfeldt K."/>
            <person name="Nilsson E."/>
            <person name="Simone D."/>
            <person name="Lopez-Fernandez M."/>
            <person name="Wu X."/>
            <person name="de Brujin I."/>
            <person name="Lundin D."/>
            <person name="Andersson A."/>
            <person name="Bertilsson S."/>
            <person name="Dopson M."/>
        </authorList>
    </citation>
    <scope>NUCLEOTIDE SEQUENCE</scope>
    <source>
        <strain evidence="2">MM415A05075</strain>
        <strain evidence="3">MM415B05537</strain>
        <strain evidence="1">TM448A04300</strain>
        <strain evidence="4">TM448B05334</strain>
    </source>
</reference>